<organism evidence="1 2">
    <name type="scientific">Thiocapsa rosea</name>
    <dbReference type="NCBI Taxonomy" id="69360"/>
    <lineage>
        <taxon>Bacteria</taxon>
        <taxon>Pseudomonadati</taxon>
        <taxon>Pseudomonadota</taxon>
        <taxon>Gammaproteobacteria</taxon>
        <taxon>Chromatiales</taxon>
        <taxon>Chromatiaceae</taxon>
        <taxon>Thiocapsa</taxon>
    </lineage>
</organism>
<evidence type="ECO:0000313" key="1">
    <source>
        <dbReference type="EMBL" id="RKT38010.1"/>
    </source>
</evidence>
<proteinExistence type="predicted"/>
<gene>
    <name evidence="1" type="ORF">BDD21_5533</name>
</gene>
<protein>
    <submittedName>
        <fullName evidence="1">Uncharacterized protein</fullName>
    </submittedName>
</protein>
<name>A0A495UP18_9GAMM</name>
<dbReference type="Proteomes" id="UP000274556">
    <property type="component" value="Unassembled WGS sequence"/>
</dbReference>
<accession>A0A495UP18</accession>
<dbReference type="EMBL" id="RBXL01000002">
    <property type="protein sequence ID" value="RKT38010.1"/>
    <property type="molecule type" value="Genomic_DNA"/>
</dbReference>
<reference evidence="1 2" key="1">
    <citation type="submission" date="2018-10" db="EMBL/GenBank/DDBJ databases">
        <title>Genomic Encyclopedia of Archaeal and Bacterial Type Strains, Phase II (KMG-II): from individual species to whole genera.</title>
        <authorList>
            <person name="Goeker M."/>
        </authorList>
    </citation>
    <scope>NUCLEOTIDE SEQUENCE [LARGE SCALE GENOMIC DNA]</scope>
    <source>
        <strain evidence="1 2">DSM 235</strain>
    </source>
</reference>
<keyword evidence="2" id="KW-1185">Reference proteome</keyword>
<dbReference type="AlphaFoldDB" id="A0A495UP18"/>
<evidence type="ECO:0000313" key="2">
    <source>
        <dbReference type="Proteomes" id="UP000274556"/>
    </source>
</evidence>
<comment type="caution">
    <text evidence="1">The sequence shown here is derived from an EMBL/GenBank/DDBJ whole genome shotgun (WGS) entry which is preliminary data.</text>
</comment>
<sequence>MEKGADLGRANVDRGLETRSTDFTLPEGFKRLIHEFAHGAQAFGNGVGDIALMKEVTNEYQASLHLCEVADGFPAHGLVDVEQRALPALEARVLGHFFTEALPRTLKIGQDGFLVEGRLGIESHLLGRLFADNPGWFGCLQAVGKGRELIGN</sequence>
<dbReference type="RefSeq" id="WP_170164977.1">
    <property type="nucleotide sequence ID" value="NZ_RBXL01000002.1"/>
</dbReference>